<name>A0A947D5D4_9HYPH</name>
<evidence type="ECO:0000313" key="4">
    <source>
        <dbReference type="Proteomes" id="UP000766595"/>
    </source>
</evidence>
<proteinExistence type="predicted"/>
<dbReference type="RefSeq" id="WP_261969219.1">
    <property type="nucleotide sequence ID" value="NZ_JAHHZF010000006.1"/>
</dbReference>
<gene>
    <name evidence="3" type="ORF">KL771_14275</name>
</gene>
<dbReference type="InterPro" id="IPR036046">
    <property type="entry name" value="Acylphosphatase-like_dom_sf"/>
</dbReference>
<dbReference type="GO" id="GO:0071949">
    <property type="term" value="F:FAD binding"/>
    <property type="evidence" value="ECO:0007669"/>
    <property type="project" value="InterPro"/>
</dbReference>
<dbReference type="InterPro" id="IPR007024">
    <property type="entry name" value="BLUF_domain"/>
</dbReference>
<evidence type="ECO:0000259" key="2">
    <source>
        <dbReference type="PROSITE" id="PS50925"/>
    </source>
</evidence>
<keyword evidence="4" id="KW-1185">Reference proteome</keyword>
<dbReference type="AlphaFoldDB" id="A0A947D5D4"/>
<feature type="domain" description="BLUF" evidence="2">
    <location>
        <begin position="3"/>
        <end position="95"/>
    </location>
</feature>
<sequence length="162" mass="18222">MYLARVNFYTRCSLKGTAANWVKEILLSCTTYDNASGLSGALLFNERYFLQSMEGERSLLTNQIIKIAEDQRQSGLTVVSFTPIASRIYPGWTVAYAGHNDAMDSLYFRHSVIGELDPIRMTREMIEGLMAELCGMEGGNIQRSSPNGRIRSPERPRPNFSI</sequence>
<dbReference type="SUPFAM" id="SSF54975">
    <property type="entry name" value="Acylphosphatase/BLUF domain-like"/>
    <property type="match status" value="1"/>
</dbReference>
<dbReference type="EMBL" id="JAHHZF010000006">
    <property type="protein sequence ID" value="MBT9290633.1"/>
    <property type="molecule type" value="Genomic_DNA"/>
</dbReference>
<dbReference type="Proteomes" id="UP000766595">
    <property type="component" value="Unassembled WGS sequence"/>
</dbReference>
<feature type="compositionally biased region" description="Basic and acidic residues" evidence="1">
    <location>
        <begin position="151"/>
        <end position="162"/>
    </location>
</feature>
<protein>
    <submittedName>
        <fullName evidence="3">BLUF domain-containing protein</fullName>
    </submittedName>
</protein>
<feature type="region of interest" description="Disordered" evidence="1">
    <location>
        <begin position="140"/>
        <end position="162"/>
    </location>
</feature>
<evidence type="ECO:0000256" key="1">
    <source>
        <dbReference type="SAM" id="MobiDB-lite"/>
    </source>
</evidence>
<dbReference type="SMART" id="SM01034">
    <property type="entry name" value="BLUF"/>
    <property type="match status" value="1"/>
</dbReference>
<reference evidence="3 4" key="1">
    <citation type="submission" date="2021-06" db="EMBL/GenBank/DDBJ databases">
        <authorList>
            <person name="Grouzdev D.S."/>
            <person name="Koziaeva V."/>
        </authorList>
    </citation>
    <scope>NUCLEOTIDE SEQUENCE [LARGE SCALE GENOMIC DNA]</scope>
    <source>
        <strain evidence="3 4">22</strain>
    </source>
</reference>
<evidence type="ECO:0000313" key="3">
    <source>
        <dbReference type="EMBL" id="MBT9290633.1"/>
    </source>
</evidence>
<dbReference type="GO" id="GO:0009882">
    <property type="term" value="F:blue light photoreceptor activity"/>
    <property type="evidence" value="ECO:0007669"/>
    <property type="project" value="InterPro"/>
</dbReference>
<dbReference type="Pfam" id="PF04940">
    <property type="entry name" value="BLUF"/>
    <property type="match status" value="1"/>
</dbReference>
<comment type="caution">
    <text evidence="3">The sequence shown here is derived from an EMBL/GenBank/DDBJ whole genome shotgun (WGS) entry which is preliminary data.</text>
</comment>
<dbReference type="PROSITE" id="PS50925">
    <property type="entry name" value="BLUF"/>
    <property type="match status" value="1"/>
</dbReference>
<organism evidence="3 4">
    <name type="scientific">Prosthecodimorpha staleyi</name>
    <dbReference type="NCBI Taxonomy" id="2840188"/>
    <lineage>
        <taxon>Bacteria</taxon>
        <taxon>Pseudomonadati</taxon>
        <taxon>Pseudomonadota</taxon>
        <taxon>Alphaproteobacteria</taxon>
        <taxon>Hyphomicrobiales</taxon>
        <taxon>Ancalomicrobiaceae</taxon>
        <taxon>Prosthecodimorpha</taxon>
    </lineage>
</organism>
<accession>A0A947D5D4</accession>
<dbReference type="Gene3D" id="3.30.70.100">
    <property type="match status" value="1"/>
</dbReference>